<comment type="caution">
    <text evidence="1">The sequence shown here is derived from an EMBL/GenBank/DDBJ whole genome shotgun (WGS) entry which is preliminary data.</text>
</comment>
<gene>
    <name evidence="1" type="ORF">AO287_09920</name>
</gene>
<evidence type="ECO:0000313" key="2">
    <source>
        <dbReference type="Proteomes" id="UP000054513"/>
    </source>
</evidence>
<protein>
    <recommendedName>
        <fullName evidence="3">Lipoprotein</fullName>
    </recommendedName>
</protein>
<sequence length="152" mass="17304">MRVDATLRGQSVHFDVISNKSPLGVLPVEKIDNPIHWPFLDRGQFKNTDYFGKLSNQPARNACEDFTYPLMPPEDEAVVWETWVPLDKEATYLELQIWYSSSLIKSGKEDTEYLFQLELTSDGKTTFDGLISTELEIKATSRIGTLTLEIAE</sequence>
<evidence type="ECO:0000313" key="1">
    <source>
        <dbReference type="EMBL" id="KTC61958.1"/>
    </source>
</evidence>
<reference evidence="1 2" key="1">
    <citation type="submission" date="2015-09" db="EMBL/GenBank/DDBJ databases">
        <title>Genome sequence of ICMP 19499.</title>
        <authorList>
            <person name="Visnovsky S.B."/>
            <person name="Lu A."/>
            <person name="Panda P."/>
            <person name="Pitman A.R."/>
        </authorList>
    </citation>
    <scope>NUCLEOTIDE SEQUENCE [LARGE SCALE GENOMIC DNA]</scope>
    <source>
        <strain evidence="1 2">ICMP 19499</strain>
    </source>
</reference>
<dbReference type="Proteomes" id="UP000054513">
    <property type="component" value="Unassembled WGS sequence"/>
</dbReference>
<organism evidence="1 2">
    <name type="scientific">Pseudomonas savastanoi</name>
    <name type="common">Pseudomonas syringae pv. savastanoi</name>
    <dbReference type="NCBI Taxonomy" id="29438"/>
    <lineage>
        <taxon>Bacteria</taxon>
        <taxon>Pseudomonadati</taxon>
        <taxon>Pseudomonadota</taxon>
        <taxon>Gammaproteobacteria</taxon>
        <taxon>Pseudomonadales</taxon>
        <taxon>Pseudomonadaceae</taxon>
        <taxon>Pseudomonas</taxon>
    </lineage>
</organism>
<proteinExistence type="predicted"/>
<accession>A0AAW3M8Q6</accession>
<name>A0AAW3M8Q6_PSESS</name>
<dbReference type="AlphaFoldDB" id="A0AAW3M8Q6"/>
<evidence type="ECO:0008006" key="3">
    <source>
        <dbReference type="Google" id="ProtNLM"/>
    </source>
</evidence>
<dbReference type="EMBL" id="LKCI01000006">
    <property type="protein sequence ID" value="KTC61958.1"/>
    <property type="molecule type" value="Genomic_DNA"/>
</dbReference>